<keyword evidence="3" id="KW-1185">Reference proteome</keyword>
<proteinExistence type="predicted"/>
<evidence type="ECO:0000313" key="2">
    <source>
        <dbReference type="EMBL" id="KAK4184724.1"/>
    </source>
</evidence>
<dbReference type="AlphaFoldDB" id="A0AAN6WMT1"/>
<organism evidence="2 3">
    <name type="scientific">Podospora australis</name>
    <dbReference type="NCBI Taxonomy" id="1536484"/>
    <lineage>
        <taxon>Eukaryota</taxon>
        <taxon>Fungi</taxon>
        <taxon>Dikarya</taxon>
        <taxon>Ascomycota</taxon>
        <taxon>Pezizomycotina</taxon>
        <taxon>Sordariomycetes</taxon>
        <taxon>Sordariomycetidae</taxon>
        <taxon>Sordariales</taxon>
        <taxon>Podosporaceae</taxon>
        <taxon>Podospora</taxon>
    </lineage>
</organism>
<feature type="compositionally biased region" description="Basic residues" evidence="1">
    <location>
        <begin position="329"/>
        <end position="338"/>
    </location>
</feature>
<protein>
    <submittedName>
        <fullName evidence="2">Uncharacterized protein</fullName>
    </submittedName>
</protein>
<reference evidence="2" key="2">
    <citation type="submission" date="2023-05" db="EMBL/GenBank/DDBJ databases">
        <authorList>
            <consortium name="Lawrence Berkeley National Laboratory"/>
            <person name="Steindorff A."/>
            <person name="Hensen N."/>
            <person name="Bonometti L."/>
            <person name="Westerberg I."/>
            <person name="Brannstrom I.O."/>
            <person name="Guillou S."/>
            <person name="Cros-Aarteil S."/>
            <person name="Calhoun S."/>
            <person name="Haridas S."/>
            <person name="Kuo A."/>
            <person name="Mondo S."/>
            <person name="Pangilinan J."/>
            <person name="Riley R."/>
            <person name="Labutti K."/>
            <person name="Andreopoulos B."/>
            <person name="Lipzen A."/>
            <person name="Chen C."/>
            <person name="Yanf M."/>
            <person name="Daum C."/>
            <person name="Ng V."/>
            <person name="Clum A."/>
            <person name="Ohm R."/>
            <person name="Martin F."/>
            <person name="Silar P."/>
            <person name="Natvig D."/>
            <person name="Lalanne C."/>
            <person name="Gautier V."/>
            <person name="Ament-Velasquez S.L."/>
            <person name="Kruys A."/>
            <person name="Hutchinson M.I."/>
            <person name="Powell A.J."/>
            <person name="Barry K."/>
            <person name="Miller A.N."/>
            <person name="Grigoriev I.V."/>
            <person name="Debuchy R."/>
            <person name="Gladieux P."/>
            <person name="Thoren M.H."/>
            <person name="Johannesson H."/>
        </authorList>
    </citation>
    <scope>NUCLEOTIDE SEQUENCE</scope>
    <source>
        <strain evidence="2">PSN309</strain>
    </source>
</reference>
<evidence type="ECO:0000313" key="3">
    <source>
        <dbReference type="Proteomes" id="UP001302126"/>
    </source>
</evidence>
<feature type="region of interest" description="Disordered" evidence="1">
    <location>
        <begin position="114"/>
        <end position="338"/>
    </location>
</feature>
<feature type="compositionally biased region" description="Basic and acidic residues" evidence="1">
    <location>
        <begin position="13"/>
        <end position="22"/>
    </location>
</feature>
<comment type="caution">
    <text evidence="2">The sequence shown here is derived from an EMBL/GenBank/DDBJ whole genome shotgun (WGS) entry which is preliminary data.</text>
</comment>
<feature type="compositionally biased region" description="Low complexity" evidence="1">
    <location>
        <begin position="282"/>
        <end position="291"/>
    </location>
</feature>
<feature type="compositionally biased region" description="Basic and acidic residues" evidence="1">
    <location>
        <begin position="114"/>
        <end position="126"/>
    </location>
</feature>
<feature type="compositionally biased region" description="Basic and acidic residues" evidence="1">
    <location>
        <begin position="174"/>
        <end position="210"/>
    </location>
</feature>
<reference evidence="2" key="1">
    <citation type="journal article" date="2023" name="Mol. Phylogenet. Evol.">
        <title>Genome-scale phylogeny and comparative genomics of the fungal order Sordariales.</title>
        <authorList>
            <person name="Hensen N."/>
            <person name="Bonometti L."/>
            <person name="Westerberg I."/>
            <person name="Brannstrom I.O."/>
            <person name="Guillou S."/>
            <person name="Cros-Aarteil S."/>
            <person name="Calhoun S."/>
            <person name="Haridas S."/>
            <person name="Kuo A."/>
            <person name="Mondo S."/>
            <person name="Pangilinan J."/>
            <person name="Riley R."/>
            <person name="LaButti K."/>
            <person name="Andreopoulos B."/>
            <person name="Lipzen A."/>
            <person name="Chen C."/>
            <person name="Yan M."/>
            <person name="Daum C."/>
            <person name="Ng V."/>
            <person name="Clum A."/>
            <person name="Steindorff A."/>
            <person name="Ohm R.A."/>
            <person name="Martin F."/>
            <person name="Silar P."/>
            <person name="Natvig D.O."/>
            <person name="Lalanne C."/>
            <person name="Gautier V."/>
            <person name="Ament-Velasquez S.L."/>
            <person name="Kruys A."/>
            <person name="Hutchinson M.I."/>
            <person name="Powell A.J."/>
            <person name="Barry K."/>
            <person name="Miller A.N."/>
            <person name="Grigoriev I.V."/>
            <person name="Debuchy R."/>
            <person name="Gladieux P."/>
            <person name="Hiltunen Thoren M."/>
            <person name="Johannesson H."/>
        </authorList>
    </citation>
    <scope>NUCLEOTIDE SEQUENCE</scope>
    <source>
        <strain evidence="2">PSN309</strain>
    </source>
</reference>
<feature type="compositionally biased region" description="Basic and acidic residues" evidence="1">
    <location>
        <begin position="222"/>
        <end position="233"/>
    </location>
</feature>
<name>A0AAN6WMT1_9PEZI</name>
<sequence>MSRSVRWGSPEDGGSHYEHQRSDSGVGSFSDCESRTSNPDRNFLVSGYEDNNTIYSLQRALQEARTQRDEFAKKITELENQVRQTRGELEQTKAHIRAVQDKNELLVNEKETLVKENKDLSDKNTELQEQLDDSAKELKKANRKSTNSPTVTIVTSTSSESSDDKKLRRSSSKRRPEKEKERDAEREKERRDKERRKEKQREKEKEKEREKDEEEIERLRRRFEGRAGDESDAKSSIASSKTIRSSRRDSYIEPMGHSAPRPQQAVVPPSPARHHSYTTSNGYPPSSGYPSIREPAAYAPGAPRSVHPQVYVPQEYTGYTEEEEAPYHAHTRGRVERR</sequence>
<accession>A0AAN6WMT1</accession>
<feature type="compositionally biased region" description="Low complexity" evidence="1">
    <location>
        <begin position="145"/>
        <end position="160"/>
    </location>
</feature>
<evidence type="ECO:0000256" key="1">
    <source>
        <dbReference type="SAM" id="MobiDB-lite"/>
    </source>
</evidence>
<gene>
    <name evidence="2" type="ORF">QBC35DRAFT_477002</name>
</gene>
<dbReference type="Proteomes" id="UP001302126">
    <property type="component" value="Unassembled WGS sequence"/>
</dbReference>
<dbReference type="EMBL" id="MU864476">
    <property type="protein sequence ID" value="KAK4184724.1"/>
    <property type="molecule type" value="Genomic_DNA"/>
</dbReference>
<feature type="compositionally biased region" description="Low complexity" evidence="1">
    <location>
        <begin position="234"/>
        <end position="243"/>
    </location>
</feature>
<feature type="region of interest" description="Disordered" evidence="1">
    <location>
        <begin position="1"/>
        <end position="44"/>
    </location>
</feature>